<dbReference type="EMBL" id="CM056812">
    <property type="protein sequence ID" value="KAJ8617580.1"/>
    <property type="molecule type" value="Genomic_DNA"/>
</dbReference>
<proteinExistence type="predicted"/>
<evidence type="ECO:0000313" key="2">
    <source>
        <dbReference type="Proteomes" id="UP001234297"/>
    </source>
</evidence>
<keyword evidence="2" id="KW-1185">Reference proteome</keyword>
<name>A0ACC2K8Z1_PERAE</name>
<organism evidence="1 2">
    <name type="scientific">Persea americana</name>
    <name type="common">Avocado</name>
    <dbReference type="NCBI Taxonomy" id="3435"/>
    <lineage>
        <taxon>Eukaryota</taxon>
        <taxon>Viridiplantae</taxon>
        <taxon>Streptophyta</taxon>
        <taxon>Embryophyta</taxon>
        <taxon>Tracheophyta</taxon>
        <taxon>Spermatophyta</taxon>
        <taxon>Magnoliopsida</taxon>
        <taxon>Magnoliidae</taxon>
        <taxon>Laurales</taxon>
        <taxon>Lauraceae</taxon>
        <taxon>Persea</taxon>
    </lineage>
</organism>
<accession>A0ACC2K8Z1</accession>
<gene>
    <name evidence="1" type="ORF">MRB53_013766</name>
</gene>
<sequence>MIFDVNSVSPLACRPSTEVEDLHVTHLRTQELHQNLQEGWILVVKICGKRKSKADYTSIPSLSSPPVIAKQVAMTVNEIKKGVANSSISGESNSSEWLNSKIMICGKAVGVTVGNNETDWTIMIEFSQGRSRINTIS</sequence>
<protein>
    <submittedName>
        <fullName evidence="1">Uncharacterized protein</fullName>
    </submittedName>
</protein>
<evidence type="ECO:0000313" key="1">
    <source>
        <dbReference type="EMBL" id="KAJ8617580.1"/>
    </source>
</evidence>
<comment type="caution">
    <text evidence="1">The sequence shown here is derived from an EMBL/GenBank/DDBJ whole genome shotgun (WGS) entry which is preliminary data.</text>
</comment>
<reference evidence="1 2" key="1">
    <citation type="journal article" date="2022" name="Hortic Res">
        <title>A haplotype resolved chromosomal level avocado genome allows analysis of novel avocado genes.</title>
        <authorList>
            <person name="Nath O."/>
            <person name="Fletcher S.J."/>
            <person name="Hayward A."/>
            <person name="Shaw L.M."/>
            <person name="Masouleh A.K."/>
            <person name="Furtado A."/>
            <person name="Henry R.J."/>
            <person name="Mitter N."/>
        </authorList>
    </citation>
    <scope>NUCLEOTIDE SEQUENCE [LARGE SCALE GENOMIC DNA]</scope>
    <source>
        <strain evidence="2">cv. Hass</strain>
    </source>
</reference>
<dbReference type="Proteomes" id="UP001234297">
    <property type="component" value="Chromosome 4"/>
</dbReference>